<feature type="signal peptide" evidence="1">
    <location>
        <begin position="1"/>
        <end position="32"/>
    </location>
</feature>
<dbReference type="Proteomes" id="UP000075320">
    <property type="component" value="Unassembled WGS sequence"/>
</dbReference>
<keyword evidence="1" id="KW-0732">Signal</keyword>
<protein>
    <recommendedName>
        <fullName evidence="4">Lipoprotein</fullName>
    </recommendedName>
</protein>
<comment type="caution">
    <text evidence="2">The sequence shown here is derived from an EMBL/GenBank/DDBJ whole genome shotgun (WGS) entry which is preliminary data.</text>
</comment>
<name>A0A150WLU2_BDEBC</name>
<keyword evidence="3" id="KW-1185">Reference proteome</keyword>
<evidence type="ECO:0000313" key="3">
    <source>
        <dbReference type="Proteomes" id="UP000075320"/>
    </source>
</evidence>
<evidence type="ECO:0000313" key="2">
    <source>
        <dbReference type="EMBL" id="KYG64876.1"/>
    </source>
</evidence>
<evidence type="ECO:0000256" key="1">
    <source>
        <dbReference type="SAM" id="SignalP"/>
    </source>
</evidence>
<dbReference type="AlphaFoldDB" id="A0A150WLU2"/>
<sequence>MYRYLRLFSKSWLSVIALFSATTLLVSCITTSDTSSSQNFTPDYTTVSTANSGLSPEQNARQMELEGYVARTSSRSMMRLPKDLDLTLSGALRKSTRVEFIEPEVEYQSHLYPYRMTDYTSTIHYRPVFNDRFNASGSVR</sequence>
<organism evidence="2 3">
    <name type="scientific">Bdellovibrio bacteriovorus</name>
    <dbReference type="NCBI Taxonomy" id="959"/>
    <lineage>
        <taxon>Bacteria</taxon>
        <taxon>Pseudomonadati</taxon>
        <taxon>Bdellovibrionota</taxon>
        <taxon>Bdellovibrionia</taxon>
        <taxon>Bdellovibrionales</taxon>
        <taxon>Pseudobdellovibrionaceae</taxon>
        <taxon>Bdellovibrio</taxon>
    </lineage>
</organism>
<proteinExistence type="predicted"/>
<dbReference type="RefSeq" id="WP_061835387.1">
    <property type="nucleotide sequence ID" value="NZ_LUKE01000002.1"/>
</dbReference>
<dbReference type="PROSITE" id="PS51257">
    <property type="entry name" value="PROKAR_LIPOPROTEIN"/>
    <property type="match status" value="1"/>
</dbReference>
<accession>A0A150WLU2</accession>
<dbReference type="EMBL" id="LUKE01000002">
    <property type="protein sequence ID" value="KYG64876.1"/>
    <property type="molecule type" value="Genomic_DNA"/>
</dbReference>
<reference evidence="2 3" key="1">
    <citation type="submission" date="2016-03" db="EMBL/GenBank/DDBJ databases">
        <authorList>
            <person name="Ploux O."/>
        </authorList>
    </citation>
    <scope>NUCLEOTIDE SEQUENCE [LARGE SCALE GENOMIC DNA]</scope>
    <source>
        <strain evidence="2 3">R0</strain>
    </source>
</reference>
<gene>
    <name evidence="2" type="ORF">AZI86_11790</name>
</gene>
<evidence type="ECO:0008006" key="4">
    <source>
        <dbReference type="Google" id="ProtNLM"/>
    </source>
</evidence>
<feature type="chain" id="PRO_5007573352" description="Lipoprotein" evidence="1">
    <location>
        <begin position="33"/>
        <end position="140"/>
    </location>
</feature>